<evidence type="ECO:0000313" key="4">
    <source>
        <dbReference type="Proteomes" id="UP000800093"/>
    </source>
</evidence>
<accession>A0A9P4MZY1</accession>
<feature type="chain" id="PRO_5040120635" evidence="2">
    <location>
        <begin position="20"/>
        <end position="121"/>
    </location>
</feature>
<gene>
    <name evidence="3" type="ORF">CC78DRAFT_385501</name>
</gene>
<dbReference type="OrthoDB" id="10550530at2759"/>
<organism evidence="3 4">
    <name type="scientific">Lojkania enalia</name>
    <dbReference type="NCBI Taxonomy" id="147567"/>
    <lineage>
        <taxon>Eukaryota</taxon>
        <taxon>Fungi</taxon>
        <taxon>Dikarya</taxon>
        <taxon>Ascomycota</taxon>
        <taxon>Pezizomycotina</taxon>
        <taxon>Dothideomycetes</taxon>
        <taxon>Pleosporomycetidae</taxon>
        <taxon>Pleosporales</taxon>
        <taxon>Pleosporales incertae sedis</taxon>
        <taxon>Lojkania</taxon>
    </lineage>
</organism>
<keyword evidence="4" id="KW-1185">Reference proteome</keyword>
<feature type="signal peptide" evidence="2">
    <location>
        <begin position="1"/>
        <end position="19"/>
    </location>
</feature>
<protein>
    <submittedName>
        <fullName evidence="3">Uncharacterized protein</fullName>
    </submittedName>
</protein>
<reference evidence="4" key="1">
    <citation type="journal article" date="2020" name="Stud. Mycol.">
        <title>101 Dothideomycetes genomes: A test case for predicting lifestyles and emergence of pathogens.</title>
        <authorList>
            <person name="Haridas S."/>
            <person name="Albert R."/>
            <person name="Binder M."/>
            <person name="Bloem J."/>
            <person name="LaButti K."/>
            <person name="Salamov A."/>
            <person name="Andreopoulos B."/>
            <person name="Baker S."/>
            <person name="Barry K."/>
            <person name="Bills G."/>
            <person name="Bluhm B."/>
            <person name="Cannon C."/>
            <person name="Castanera R."/>
            <person name="Culley D."/>
            <person name="Daum C."/>
            <person name="Ezra D."/>
            <person name="Gonzalez J."/>
            <person name="Henrissat B."/>
            <person name="Kuo A."/>
            <person name="Liang C."/>
            <person name="Lipzen A."/>
            <person name="Lutzoni F."/>
            <person name="Magnuson J."/>
            <person name="Mondo S."/>
            <person name="Nolan M."/>
            <person name="Ohm R."/>
            <person name="Pangilinan J."/>
            <person name="Park H.-J."/>
            <person name="Ramirez L."/>
            <person name="Alfaro M."/>
            <person name="Sun H."/>
            <person name="Tritt A."/>
            <person name="Yoshinaga Y."/>
            <person name="Zwiers L.-H."/>
            <person name="Turgeon B."/>
            <person name="Goodwin S."/>
            <person name="Spatafora J."/>
            <person name="Crous P."/>
            <person name="Grigoriev I."/>
        </authorList>
    </citation>
    <scope>NUCLEOTIDE SEQUENCE [LARGE SCALE GENOMIC DNA]</scope>
    <source>
        <strain evidence="4">CBS 304.66</strain>
    </source>
</reference>
<sequence length="121" mass="12443">MNSMKFAAVTLLLAVLATANPAPVARPDATAAPALKAQPIEIDTRAQLEEALTARNPEPVPEVVARAAGIQLAPRDPKKKPKTSSSGDGNDTDAAVTLTASRALQLGALGLGVVEVVRLWG</sequence>
<proteinExistence type="predicted"/>
<feature type="region of interest" description="Disordered" evidence="1">
    <location>
        <begin position="66"/>
        <end position="94"/>
    </location>
</feature>
<dbReference type="Proteomes" id="UP000800093">
    <property type="component" value="Unassembled WGS sequence"/>
</dbReference>
<evidence type="ECO:0000313" key="3">
    <source>
        <dbReference type="EMBL" id="KAF2260787.1"/>
    </source>
</evidence>
<evidence type="ECO:0000256" key="1">
    <source>
        <dbReference type="SAM" id="MobiDB-lite"/>
    </source>
</evidence>
<dbReference type="AlphaFoldDB" id="A0A9P4MZY1"/>
<comment type="caution">
    <text evidence="3">The sequence shown here is derived from an EMBL/GenBank/DDBJ whole genome shotgun (WGS) entry which is preliminary data.</text>
</comment>
<name>A0A9P4MZY1_9PLEO</name>
<keyword evidence="2" id="KW-0732">Signal</keyword>
<dbReference type="EMBL" id="ML986673">
    <property type="protein sequence ID" value="KAF2260787.1"/>
    <property type="molecule type" value="Genomic_DNA"/>
</dbReference>
<evidence type="ECO:0000256" key="2">
    <source>
        <dbReference type="SAM" id="SignalP"/>
    </source>
</evidence>